<dbReference type="InterPro" id="IPR001647">
    <property type="entry name" value="HTH_TetR"/>
</dbReference>
<dbReference type="InterPro" id="IPR050109">
    <property type="entry name" value="HTH-type_TetR-like_transc_reg"/>
</dbReference>
<reference evidence="4" key="1">
    <citation type="submission" date="2020-09" db="EMBL/GenBank/DDBJ databases">
        <title>A novel bacterium of genus Bacillus, isolated from South China Sea.</title>
        <authorList>
            <person name="Huang H."/>
            <person name="Mo K."/>
            <person name="Hu Y."/>
        </authorList>
    </citation>
    <scope>NUCLEOTIDE SEQUENCE</scope>
    <source>
        <strain evidence="4">IB182487</strain>
    </source>
</reference>
<keyword evidence="1 2" id="KW-0238">DNA-binding</keyword>
<dbReference type="Gene3D" id="1.10.10.60">
    <property type="entry name" value="Homeodomain-like"/>
    <property type="match status" value="1"/>
</dbReference>
<feature type="DNA-binding region" description="H-T-H motif" evidence="2">
    <location>
        <begin position="23"/>
        <end position="42"/>
    </location>
</feature>
<evidence type="ECO:0000256" key="1">
    <source>
        <dbReference type="ARBA" id="ARBA00023125"/>
    </source>
</evidence>
<dbReference type="PRINTS" id="PR00455">
    <property type="entry name" value="HTHTETR"/>
</dbReference>
<gene>
    <name evidence="4" type="ORF">IC621_10980</name>
</gene>
<dbReference type="PROSITE" id="PS50977">
    <property type="entry name" value="HTH_TETR_2"/>
    <property type="match status" value="1"/>
</dbReference>
<keyword evidence="5" id="KW-1185">Reference proteome</keyword>
<evidence type="ECO:0000313" key="4">
    <source>
        <dbReference type="EMBL" id="MBD1380754.1"/>
    </source>
</evidence>
<dbReference type="RefSeq" id="WP_191158353.1">
    <property type="nucleotide sequence ID" value="NZ_JACXAI010000012.1"/>
</dbReference>
<comment type="caution">
    <text evidence="4">The sequence shown here is derived from an EMBL/GenBank/DDBJ whole genome shotgun (WGS) entry which is preliminary data.</text>
</comment>
<dbReference type="Gene3D" id="1.10.357.10">
    <property type="entry name" value="Tetracycline Repressor, domain 2"/>
    <property type="match status" value="1"/>
</dbReference>
<accession>A0A926NFT4</accession>
<dbReference type="PANTHER" id="PTHR30328:SF54">
    <property type="entry name" value="HTH-TYPE TRANSCRIPTIONAL REPRESSOR SCO4008"/>
    <property type="match status" value="1"/>
</dbReference>
<name>A0A926NFT4_9BACI</name>
<organism evidence="4 5">
    <name type="scientific">Metabacillus arenae</name>
    <dbReference type="NCBI Taxonomy" id="2771434"/>
    <lineage>
        <taxon>Bacteria</taxon>
        <taxon>Bacillati</taxon>
        <taxon>Bacillota</taxon>
        <taxon>Bacilli</taxon>
        <taxon>Bacillales</taxon>
        <taxon>Bacillaceae</taxon>
        <taxon>Metabacillus</taxon>
    </lineage>
</organism>
<dbReference type="SUPFAM" id="SSF46689">
    <property type="entry name" value="Homeodomain-like"/>
    <property type="match status" value="1"/>
</dbReference>
<protein>
    <submittedName>
        <fullName evidence="4">TetR/AcrR family transcriptional regulator</fullName>
    </submittedName>
</protein>
<dbReference type="PANTHER" id="PTHR30328">
    <property type="entry name" value="TRANSCRIPTIONAL REPRESSOR"/>
    <property type="match status" value="1"/>
</dbReference>
<dbReference type="GO" id="GO:0003677">
    <property type="term" value="F:DNA binding"/>
    <property type="evidence" value="ECO:0007669"/>
    <property type="project" value="UniProtKB-UniRule"/>
</dbReference>
<evidence type="ECO:0000256" key="2">
    <source>
        <dbReference type="PROSITE-ProRule" id="PRU00335"/>
    </source>
</evidence>
<proteinExistence type="predicted"/>
<sequence length="187" mass="21848">MTANSIKEAAIRHFADTGYEGTALSAIALDVGIKKQSIYSHFKNKDELFLESYFEILNDEKDFILSYFQKQKGHPIDEMMFYFLFDIKNRFFNDSKIKFIFRTGFLPPAHLHDKVMNAFYCYLDELEKIFIDLFADLSNLKVDKNEAAIAFLGLLDSLLIELVYSGEERFQRRLNSSWPIYWSGITS</sequence>
<dbReference type="Pfam" id="PF00440">
    <property type="entry name" value="TetR_N"/>
    <property type="match status" value="1"/>
</dbReference>
<dbReference type="GO" id="GO:0006355">
    <property type="term" value="P:regulation of DNA-templated transcription"/>
    <property type="evidence" value="ECO:0007669"/>
    <property type="project" value="UniProtKB-ARBA"/>
</dbReference>
<dbReference type="AlphaFoldDB" id="A0A926NFT4"/>
<evidence type="ECO:0000259" key="3">
    <source>
        <dbReference type="PROSITE" id="PS50977"/>
    </source>
</evidence>
<dbReference type="InterPro" id="IPR009057">
    <property type="entry name" value="Homeodomain-like_sf"/>
</dbReference>
<evidence type="ECO:0000313" key="5">
    <source>
        <dbReference type="Proteomes" id="UP000626844"/>
    </source>
</evidence>
<dbReference type="Proteomes" id="UP000626844">
    <property type="component" value="Unassembled WGS sequence"/>
</dbReference>
<dbReference type="EMBL" id="JACXAI010000012">
    <property type="protein sequence ID" value="MBD1380754.1"/>
    <property type="molecule type" value="Genomic_DNA"/>
</dbReference>
<feature type="domain" description="HTH tetR-type" evidence="3">
    <location>
        <begin position="1"/>
        <end position="60"/>
    </location>
</feature>